<reference evidence="2 3" key="1">
    <citation type="submission" date="2020-08" db="EMBL/GenBank/DDBJ databases">
        <title>Sequencing the genomes of 1000 actinobacteria strains.</title>
        <authorList>
            <person name="Klenk H.-P."/>
        </authorList>
    </citation>
    <scope>NUCLEOTIDE SEQUENCE [LARGE SCALE GENOMIC DNA]</scope>
    <source>
        <strain evidence="2 3">DSM 44593</strain>
    </source>
</reference>
<sequence>MTGTVAPAEFVEAEFAAIAARIGPDVTAKLEPFSEPVPEQDPEQDTEPAPDAAPDEKEKEAPQKETE</sequence>
<keyword evidence="3" id="KW-1185">Reference proteome</keyword>
<evidence type="ECO:0000313" key="3">
    <source>
        <dbReference type="Proteomes" id="UP000578077"/>
    </source>
</evidence>
<dbReference type="RefSeq" id="WP_184635470.1">
    <property type="nucleotide sequence ID" value="NZ_BAABKT010000043.1"/>
</dbReference>
<organism evidence="2 3">
    <name type="scientific">Streptomonospora salina</name>
    <dbReference type="NCBI Taxonomy" id="104205"/>
    <lineage>
        <taxon>Bacteria</taxon>
        <taxon>Bacillati</taxon>
        <taxon>Actinomycetota</taxon>
        <taxon>Actinomycetes</taxon>
        <taxon>Streptosporangiales</taxon>
        <taxon>Nocardiopsidaceae</taxon>
        <taxon>Streptomonospora</taxon>
    </lineage>
</organism>
<accession>A0A841E7P9</accession>
<feature type="compositionally biased region" description="Basic and acidic residues" evidence="1">
    <location>
        <begin position="54"/>
        <end position="67"/>
    </location>
</feature>
<protein>
    <submittedName>
        <fullName evidence="2">Uncharacterized protein</fullName>
    </submittedName>
</protein>
<dbReference type="AlphaFoldDB" id="A0A841E7P9"/>
<dbReference type="EMBL" id="JACHLY010000001">
    <property type="protein sequence ID" value="MBB5998902.1"/>
    <property type="molecule type" value="Genomic_DNA"/>
</dbReference>
<gene>
    <name evidence="2" type="ORF">HNR25_002653</name>
</gene>
<comment type="caution">
    <text evidence="2">The sequence shown here is derived from an EMBL/GenBank/DDBJ whole genome shotgun (WGS) entry which is preliminary data.</text>
</comment>
<evidence type="ECO:0000256" key="1">
    <source>
        <dbReference type="SAM" id="MobiDB-lite"/>
    </source>
</evidence>
<proteinExistence type="predicted"/>
<feature type="region of interest" description="Disordered" evidence="1">
    <location>
        <begin position="29"/>
        <end position="67"/>
    </location>
</feature>
<name>A0A841E7P9_9ACTN</name>
<feature type="compositionally biased region" description="Acidic residues" evidence="1">
    <location>
        <begin position="38"/>
        <end position="48"/>
    </location>
</feature>
<dbReference type="Proteomes" id="UP000578077">
    <property type="component" value="Unassembled WGS sequence"/>
</dbReference>
<evidence type="ECO:0000313" key="2">
    <source>
        <dbReference type="EMBL" id="MBB5998902.1"/>
    </source>
</evidence>